<dbReference type="Pfam" id="PF13439">
    <property type="entry name" value="Glyco_transf_4"/>
    <property type="match status" value="1"/>
</dbReference>
<dbReference type="PANTHER" id="PTHR45947:SF3">
    <property type="entry name" value="SULFOQUINOVOSYL TRANSFERASE SQD2"/>
    <property type="match status" value="1"/>
</dbReference>
<feature type="domain" description="Glycosyl transferase family 1" evidence="1">
    <location>
        <begin position="200"/>
        <end position="367"/>
    </location>
</feature>
<dbReference type="Gene3D" id="3.40.50.2000">
    <property type="entry name" value="Glycogen Phosphorylase B"/>
    <property type="match status" value="2"/>
</dbReference>
<evidence type="ECO:0000259" key="2">
    <source>
        <dbReference type="Pfam" id="PF13439"/>
    </source>
</evidence>
<sequence>MKILHIVPTYYPCLEAGGVVNAVYQLGKKQAKEGNSVSIFTTDSCKKRMQLDERYGIDVDGVKVYYFRNLSNSLKSKFLIDTPYLLPFKIRKEIKNYDIVHIHEHRHSLAILASYYASKNGIPYVIQAHGSVLPFFQKEKLKELFDKIWGFKILKNASKVFALTDTEKKQYLKMGVEKNKIEIVPLGVNIEEYYKLPKRGNFRRKYNIEKNENLLLFVGRIHRIKGLDLLINSFDILNQKNIDNLKLAIVGPDDGFLNELKRLINDFDLENKVIITGPLFNNDKLEAIVDCDIFIMPSQYESFTTSGLEAMACGKPLILTKNNHIHSWVDGNTGLCSEYDKNDLATKITELLNNPELMKTFGKNGLKEVEKNYNWDSVEKRIMSIYKNLVKEDT</sequence>
<dbReference type="SUPFAM" id="SSF53756">
    <property type="entry name" value="UDP-Glycosyltransferase/glycogen phosphorylase"/>
    <property type="match status" value="1"/>
</dbReference>
<comment type="caution">
    <text evidence="3">The sequence shown here is derived from an EMBL/GenBank/DDBJ whole genome shotgun (WGS) entry which is preliminary data.</text>
</comment>
<dbReference type="AlphaFoldDB" id="A0A644STU4"/>
<evidence type="ECO:0000313" key="3">
    <source>
        <dbReference type="EMBL" id="MPL58118.1"/>
    </source>
</evidence>
<dbReference type="PANTHER" id="PTHR45947">
    <property type="entry name" value="SULFOQUINOVOSYL TRANSFERASE SQD2"/>
    <property type="match status" value="1"/>
</dbReference>
<accession>A0A644STU4</accession>
<reference evidence="3" key="1">
    <citation type="submission" date="2019-08" db="EMBL/GenBank/DDBJ databases">
        <authorList>
            <person name="Kucharzyk K."/>
            <person name="Murdoch R.W."/>
            <person name="Higgins S."/>
            <person name="Loffler F."/>
        </authorList>
    </citation>
    <scope>NUCLEOTIDE SEQUENCE</scope>
</reference>
<feature type="domain" description="Glycosyltransferase subfamily 4-like N-terminal" evidence="2">
    <location>
        <begin position="17"/>
        <end position="191"/>
    </location>
</feature>
<dbReference type="EMBL" id="VSSQ01000006">
    <property type="protein sequence ID" value="MPL58118.1"/>
    <property type="molecule type" value="Genomic_DNA"/>
</dbReference>
<dbReference type="EC" id="2.4.1.250" evidence="3"/>
<keyword evidence="3" id="KW-0328">Glycosyltransferase</keyword>
<organism evidence="3">
    <name type="scientific">bioreactor metagenome</name>
    <dbReference type="NCBI Taxonomy" id="1076179"/>
    <lineage>
        <taxon>unclassified sequences</taxon>
        <taxon>metagenomes</taxon>
        <taxon>ecological metagenomes</taxon>
    </lineage>
</organism>
<dbReference type="InterPro" id="IPR028098">
    <property type="entry name" value="Glyco_trans_4-like_N"/>
</dbReference>
<keyword evidence="3" id="KW-0808">Transferase</keyword>
<dbReference type="InterPro" id="IPR001296">
    <property type="entry name" value="Glyco_trans_1"/>
</dbReference>
<dbReference type="Pfam" id="PF00534">
    <property type="entry name" value="Glycos_transf_1"/>
    <property type="match status" value="1"/>
</dbReference>
<proteinExistence type="predicted"/>
<name>A0A644STU4_9ZZZZ</name>
<evidence type="ECO:0000259" key="1">
    <source>
        <dbReference type="Pfam" id="PF00534"/>
    </source>
</evidence>
<protein>
    <submittedName>
        <fullName evidence="3">D-inositol-3-phosphate glycosyltransferase</fullName>
        <ecNumber evidence="3">2.4.1.250</ecNumber>
    </submittedName>
</protein>
<gene>
    <name evidence="3" type="primary">mshA_3</name>
    <name evidence="3" type="ORF">SDC9_03649</name>
</gene>
<dbReference type="GO" id="GO:0102710">
    <property type="term" value="F:D-inositol-3-phosphate glycosyltransferase activity"/>
    <property type="evidence" value="ECO:0007669"/>
    <property type="project" value="UniProtKB-EC"/>
</dbReference>
<dbReference type="InterPro" id="IPR050194">
    <property type="entry name" value="Glycosyltransferase_grp1"/>
</dbReference>